<keyword evidence="3" id="KW-1185">Reference proteome</keyword>
<evidence type="ECO:0000313" key="2">
    <source>
        <dbReference type="EMBL" id="GLI54194.1"/>
    </source>
</evidence>
<accession>A0A9W6GHV9</accession>
<feature type="transmembrane region" description="Helical" evidence="1">
    <location>
        <begin position="134"/>
        <end position="151"/>
    </location>
</feature>
<sequence length="178" mass="22118">MRDDNIYERIVEEYIKRRNQFMREKFIQKRWNFFKSYWKRSLGKEDEFKRLRDVDMEFQNNFEKYLKKYLDSPDIKIDDLKEYIAKLKNHSLKLNYRLSVLPVTLSTFFFFFYQFNLYEDIIKKIKANFFIEKVVGIITVGSIFMIIFLAFNEQIKLKEYKSAYEELYNILDRFIKNK</sequence>
<gene>
    <name evidence="2" type="ORF">TISLANDTSLP1_18870</name>
</gene>
<dbReference type="Proteomes" id="UP001144297">
    <property type="component" value="Unassembled WGS sequence"/>
</dbReference>
<evidence type="ECO:0000313" key="3">
    <source>
        <dbReference type="Proteomes" id="UP001144297"/>
    </source>
</evidence>
<feature type="transmembrane region" description="Helical" evidence="1">
    <location>
        <begin position="94"/>
        <end position="114"/>
    </location>
</feature>
<name>A0A9W6GHV9_9BACT</name>
<evidence type="ECO:0000256" key="1">
    <source>
        <dbReference type="SAM" id="Phobius"/>
    </source>
</evidence>
<organism evidence="2 3">
    <name type="scientific">Thermodesulfovibrio yellowstonii</name>
    <dbReference type="NCBI Taxonomy" id="28262"/>
    <lineage>
        <taxon>Bacteria</taxon>
        <taxon>Pseudomonadati</taxon>
        <taxon>Nitrospirota</taxon>
        <taxon>Thermodesulfovibrionia</taxon>
        <taxon>Thermodesulfovibrionales</taxon>
        <taxon>Thermodesulfovibrionaceae</taxon>
        <taxon>Thermodesulfovibrio</taxon>
    </lineage>
</organism>
<proteinExistence type="predicted"/>
<dbReference type="EMBL" id="BSDX01000001">
    <property type="protein sequence ID" value="GLI54194.1"/>
    <property type="molecule type" value="Genomic_DNA"/>
</dbReference>
<protein>
    <submittedName>
        <fullName evidence="2">Uncharacterized protein</fullName>
    </submittedName>
</protein>
<keyword evidence="1" id="KW-0472">Membrane</keyword>
<dbReference type="AlphaFoldDB" id="A0A9W6GHV9"/>
<comment type="caution">
    <text evidence="2">The sequence shown here is derived from an EMBL/GenBank/DDBJ whole genome shotgun (WGS) entry which is preliminary data.</text>
</comment>
<reference evidence="2" key="1">
    <citation type="submission" date="2022-12" db="EMBL/GenBank/DDBJ databases">
        <title>Reference genome sequencing for broad-spectrum identification of bacterial and archaeal isolates by mass spectrometry.</title>
        <authorList>
            <person name="Sekiguchi Y."/>
            <person name="Tourlousse D.M."/>
        </authorList>
    </citation>
    <scope>NUCLEOTIDE SEQUENCE</scope>
    <source>
        <strain evidence="2">TSL-P1</strain>
    </source>
</reference>
<keyword evidence="1" id="KW-1133">Transmembrane helix</keyword>
<keyword evidence="1" id="KW-0812">Transmembrane</keyword>